<dbReference type="InterPro" id="IPR015315">
    <property type="entry name" value="DUF1963"/>
</dbReference>
<organism evidence="1 2">
    <name type="scientific">Haliscomenobacter hydrossis (strain ATCC 27775 / DSM 1100 / LMG 10767 / O)</name>
    <dbReference type="NCBI Taxonomy" id="760192"/>
    <lineage>
        <taxon>Bacteria</taxon>
        <taxon>Pseudomonadati</taxon>
        <taxon>Bacteroidota</taxon>
        <taxon>Saprospiria</taxon>
        <taxon>Saprospirales</taxon>
        <taxon>Haliscomenobacteraceae</taxon>
        <taxon>Haliscomenobacter</taxon>
    </lineage>
</organism>
<dbReference type="AlphaFoldDB" id="F4KPK5"/>
<dbReference type="SUPFAM" id="SSF103032">
    <property type="entry name" value="Hypothetical protein YwqG"/>
    <property type="match status" value="1"/>
</dbReference>
<evidence type="ECO:0008006" key="3">
    <source>
        <dbReference type="Google" id="ProtNLM"/>
    </source>
</evidence>
<reference evidence="1 2" key="1">
    <citation type="journal article" date="2011" name="Stand. Genomic Sci.">
        <title>Complete genome sequence of Haliscomenobacter hydrossis type strain (O).</title>
        <authorList>
            <consortium name="US DOE Joint Genome Institute (JGI-PGF)"/>
            <person name="Daligault H."/>
            <person name="Lapidus A."/>
            <person name="Zeytun A."/>
            <person name="Nolan M."/>
            <person name="Lucas S."/>
            <person name="Del Rio T.G."/>
            <person name="Tice H."/>
            <person name="Cheng J.F."/>
            <person name="Tapia R."/>
            <person name="Han C."/>
            <person name="Goodwin L."/>
            <person name="Pitluck S."/>
            <person name="Liolios K."/>
            <person name="Pagani I."/>
            <person name="Ivanova N."/>
            <person name="Huntemann M."/>
            <person name="Mavromatis K."/>
            <person name="Mikhailova N."/>
            <person name="Pati A."/>
            <person name="Chen A."/>
            <person name="Palaniappan K."/>
            <person name="Land M."/>
            <person name="Hauser L."/>
            <person name="Brambilla E.M."/>
            <person name="Rohde M."/>
            <person name="Verbarg S."/>
            <person name="Goker M."/>
            <person name="Bristow J."/>
            <person name="Eisen J.A."/>
            <person name="Markowitz V."/>
            <person name="Hugenholtz P."/>
            <person name="Kyrpides N.C."/>
            <person name="Klenk H.P."/>
            <person name="Woyke T."/>
        </authorList>
    </citation>
    <scope>NUCLEOTIDE SEQUENCE [LARGE SCALE GENOMIC DNA]</scope>
    <source>
        <strain evidence="2">ATCC 27775 / DSM 1100 / LMG 10767 / O</strain>
    </source>
</reference>
<dbReference type="Gene3D" id="2.30.320.10">
    <property type="entry name" value="YwqG-like"/>
    <property type="match status" value="1"/>
</dbReference>
<dbReference type="RefSeq" id="WP_013765486.1">
    <property type="nucleotide sequence ID" value="NC_015510.1"/>
</dbReference>
<dbReference type="Pfam" id="PF09234">
    <property type="entry name" value="DUF1963"/>
    <property type="match status" value="1"/>
</dbReference>
<dbReference type="PANTHER" id="PTHR36436:SF6">
    <property type="entry name" value="SLL5081 PROTEIN"/>
    <property type="match status" value="1"/>
</dbReference>
<sequence>MLLQLPKILEPFQEKVQATQQSTIRIHPKTTPPVHLWQSKIGGKPYWPKDSAYPQNSLGKPLFFLAQFNFAEIPALEGFPQKGILQFFILNDDTYGLNFDAPSDNENYRVVYHPEPLLSAENLENDFAFLPDFHEDTPIPPEATFALDFSLEAEWLGPPDYQFEAVYPEAFLDQFGDEKDELMDFFYELGSKSSGHKLGGYAFFTQYDPRNAAKPMQLLFQLDSDSDIESMWGDMGIANFFIYPEDLKNLRFDRVLYNWDCS</sequence>
<dbReference type="PANTHER" id="PTHR36436">
    <property type="entry name" value="SLL5081 PROTEIN"/>
    <property type="match status" value="1"/>
</dbReference>
<dbReference type="Proteomes" id="UP000008461">
    <property type="component" value="Chromosome"/>
</dbReference>
<proteinExistence type="predicted"/>
<dbReference type="InterPro" id="IPR035948">
    <property type="entry name" value="YwqG-like_sf"/>
</dbReference>
<dbReference type="EMBL" id="CP002691">
    <property type="protein sequence ID" value="AEE50943.1"/>
    <property type="molecule type" value="Genomic_DNA"/>
</dbReference>
<protein>
    <recommendedName>
        <fullName evidence="3">DUF1963 domain-containing protein</fullName>
    </recommendedName>
</protein>
<reference key="2">
    <citation type="submission" date="2011-04" db="EMBL/GenBank/DDBJ databases">
        <title>Complete sequence of chromosome of Haliscomenobacter hydrossis DSM 1100.</title>
        <authorList>
            <consortium name="US DOE Joint Genome Institute (JGI-PGF)"/>
            <person name="Lucas S."/>
            <person name="Han J."/>
            <person name="Lapidus A."/>
            <person name="Bruce D."/>
            <person name="Goodwin L."/>
            <person name="Pitluck S."/>
            <person name="Peters L."/>
            <person name="Kyrpides N."/>
            <person name="Mavromatis K."/>
            <person name="Ivanova N."/>
            <person name="Ovchinnikova G."/>
            <person name="Pagani I."/>
            <person name="Daligault H."/>
            <person name="Detter J.C."/>
            <person name="Han C."/>
            <person name="Land M."/>
            <person name="Hauser L."/>
            <person name="Markowitz V."/>
            <person name="Cheng J.-F."/>
            <person name="Hugenholtz P."/>
            <person name="Woyke T."/>
            <person name="Wu D."/>
            <person name="Verbarg S."/>
            <person name="Frueling A."/>
            <person name="Brambilla E."/>
            <person name="Klenk H.-P."/>
            <person name="Eisen J.A."/>
        </authorList>
    </citation>
    <scope>NUCLEOTIDE SEQUENCE</scope>
    <source>
        <strain>DSM 1100</strain>
    </source>
</reference>
<name>F4KPK5_HALH1</name>
<dbReference type="HOGENOM" id="CLU_056726_0_0_10"/>
<keyword evidence="2" id="KW-1185">Reference proteome</keyword>
<dbReference type="STRING" id="760192.Halhy_3080"/>
<dbReference type="eggNOG" id="COG3878">
    <property type="taxonomic scope" value="Bacteria"/>
</dbReference>
<evidence type="ECO:0000313" key="2">
    <source>
        <dbReference type="Proteomes" id="UP000008461"/>
    </source>
</evidence>
<gene>
    <name evidence="1" type="ordered locus">Halhy_3080</name>
</gene>
<dbReference type="KEGG" id="hhy:Halhy_3080"/>
<evidence type="ECO:0000313" key="1">
    <source>
        <dbReference type="EMBL" id="AEE50943.1"/>
    </source>
</evidence>
<accession>F4KPK5</accession>
<dbReference type="OrthoDB" id="57088at2"/>